<protein>
    <recommendedName>
        <fullName evidence="5">BZIP domain-containing protein</fullName>
    </recommendedName>
</protein>
<dbReference type="Proteomes" id="UP001600064">
    <property type="component" value="Unassembled WGS sequence"/>
</dbReference>
<evidence type="ECO:0000256" key="4">
    <source>
        <dbReference type="SAM" id="MobiDB-lite"/>
    </source>
</evidence>
<keyword evidence="3" id="KW-0539">Nucleus</keyword>
<feature type="compositionally biased region" description="Low complexity" evidence="4">
    <location>
        <begin position="354"/>
        <end position="369"/>
    </location>
</feature>
<name>A0ABR4D393_9PEZI</name>
<evidence type="ECO:0000256" key="2">
    <source>
        <dbReference type="ARBA" id="ARBA00004496"/>
    </source>
</evidence>
<feature type="compositionally biased region" description="Low complexity" evidence="4">
    <location>
        <begin position="588"/>
        <end position="602"/>
    </location>
</feature>
<feature type="compositionally biased region" description="Polar residues" evidence="4">
    <location>
        <begin position="278"/>
        <end position="296"/>
    </location>
</feature>
<dbReference type="SMART" id="SM00338">
    <property type="entry name" value="BRLZ"/>
    <property type="match status" value="1"/>
</dbReference>
<dbReference type="InterPro" id="IPR046347">
    <property type="entry name" value="bZIP_sf"/>
</dbReference>
<feature type="compositionally biased region" description="Low complexity" evidence="4">
    <location>
        <begin position="103"/>
        <end position="113"/>
    </location>
</feature>
<dbReference type="PROSITE" id="PS00036">
    <property type="entry name" value="BZIP_BASIC"/>
    <property type="match status" value="1"/>
</dbReference>
<dbReference type="SUPFAM" id="SSF57959">
    <property type="entry name" value="Leucine zipper domain"/>
    <property type="match status" value="1"/>
</dbReference>
<dbReference type="Gene3D" id="1.20.5.170">
    <property type="match status" value="1"/>
</dbReference>
<feature type="compositionally biased region" description="Basic and acidic residues" evidence="4">
    <location>
        <begin position="577"/>
        <end position="587"/>
    </location>
</feature>
<feature type="compositionally biased region" description="Polar residues" evidence="4">
    <location>
        <begin position="370"/>
        <end position="389"/>
    </location>
</feature>
<evidence type="ECO:0000256" key="3">
    <source>
        <dbReference type="ARBA" id="ARBA00023242"/>
    </source>
</evidence>
<proteinExistence type="predicted"/>
<reference evidence="6 7" key="1">
    <citation type="journal article" date="2024" name="Commun. Biol.">
        <title>Comparative genomic analysis of thermophilic fungi reveals convergent evolutionary adaptations and gene losses.</title>
        <authorList>
            <person name="Steindorff A.S."/>
            <person name="Aguilar-Pontes M.V."/>
            <person name="Robinson A.J."/>
            <person name="Andreopoulos B."/>
            <person name="LaButti K."/>
            <person name="Kuo A."/>
            <person name="Mondo S."/>
            <person name="Riley R."/>
            <person name="Otillar R."/>
            <person name="Haridas S."/>
            <person name="Lipzen A."/>
            <person name="Grimwood J."/>
            <person name="Schmutz J."/>
            <person name="Clum A."/>
            <person name="Reid I.D."/>
            <person name="Moisan M.C."/>
            <person name="Butler G."/>
            <person name="Nguyen T.T.M."/>
            <person name="Dewar K."/>
            <person name="Conant G."/>
            <person name="Drula E."/>
            <person name="Henrissat B."/>
            <person name="Hansel C."/>
            <person name="Singer S."/>
            <person name="Hutchinson M.I."/>
            <person name="de Vries R.P."/>
            <person name="Natvig D.O."/>
            <person name="Powell A.J."/>
            <person name="Tsang A."/>
            <person name="Grigoriev I.V."/>
        </authorList>
    </citation>
    <scope>NUCLEOTIDE SEQUENCE [LARGE SCALE GENOMIC DNA]</scope>
    <source>
        <strain evidence="6 7">ATCC 22073</strain>
    </source>
</reference>
<dbReference type="InterPro" id="IPR013910">
    <property type="entry name" value="TF_PAP1"/>
</dbReference>
<feature type="compositionally biased region" description="Polar residues" evidence="4">
    <location>
        <begin position="339"/>
        <end position="353"/>
    </location>
</feature>
<feature type="compositionally biased region" description="Basic and acidic residues" evidence="4">
    <location>
        <begin position="114"/>
        <end position="148"/>
    </location>
</feature>
<dbReference type="PROSITE" id="PS50217">
    <property type="entry name" value="BZIP"/>
    <property type="match status" value="1"/>
</dbReference>
<dbReference type="RefSeq" id="XP_070863527.1">
    <property type="nucleotide sequence ID" value="XM_071014119.1"/>
</dbReference>
<sequence>MTSTRHPLGDFILTPQQQSLLFAALNANRQNNVPSNTGFQASPLQPLQFDTSPIQGSGSLSSFHTSPDLDFSYDFTGPDSSFDFPDGADQPKMIGDLPGAGKSNSANSANTARSKSDSADAEASEKRSYPEDAESSEPKRRESEEKVPKKPGRKPLTTEPSSKRKAQNRAAQRAFRERKEKHLRDLENKVQELEKISKAATTENEELRAQIDKMTIELNEYKKRLSLLSTSRPVHPGPAMPFGSAFVNNLNDVNFQFEFPRFDKLPGPPIDDAKKPQPASSQTAEPTSVDHQSPSRGLQDGVSPRQSANVNLASPSSQTQPDLTHLSMGLYTPPLTGGRATNGSSGSVDSQYNASAAISTSSPSASSNSHMGGTNSSCGTSPEPLTQSPLGFKPVDTLGTIGEEGPSLSNPTQGLGHFADPTLTDFSQWLPSTDFQFDPQVFGDYRDPQDNSFTYGFDDGLFNNDLVDADFFTPYNLPPSSPAAQPKQDLISQIDAAKEADEGECGKTLLKTHDVWERLQNCPKAQSGEFDLDALCADLQKKAKCDGTGPVISEKDFCQVIKKHLCKDEQTANKVDAMAKKFEEQKTPKQQQQQKTPTQTQS</sequence>
<dbReference type="Pfam" id="PF00170">
    <property type="entry name" value="bZIP_1"/>
    <property type="match status" value="1"/>
</dbReference>
<feature type="region of interest" description="Disordered" evidence="4">
    <location>
        <begin position="81"/>
        <end position="183"/>
    </location>
</feature>
<dbReference type="PANTHER" id="PTHR40621">
    <property type="entry name" value="TRANSCRIPTION FACTOR KAPC-RELATED"/>
    <property type="match status" value="1"/>
</dbReference>
<feature type="compositionally biased region" description="Polar residues" evidence="4">
    <location>
        <begin position="304"/>
        <end position="322"/>
    </location>
</feature>
<evidence type="ECO:0000259" key="5">
    <source>
        <dbReference type="PROSITE" id="PS50217"/>
    </source>
</evidence>
<dbReference type="CDD" id="cd14688">
    <property type="entry name" value="bZIP_YAP"/>
    <property type="match status" value="1"/>
</dbReference>
<dbReference type="EMBL" id="JAZGUE010000007">
    <property type="protein sequence ID" value="KAL2264800.1"/>
    <property type="molecule type" value="Genomic_DNA"/>
</dbReference>
<evidence type="ECO:0000313" key="7">
    <source>
        <dbReference type="Proteomes" id="UP001600064"/>
    </source>
</evidence>
<feature type="domain" description="BZIP" evidence="5">
    <location>
        <begin position="158"/>
        <end position="221"/>
    </location>
</feature>
<evidence type="ECO:0000256" key="1">
    <source>
        <dbReference type="ARBA" id="ARBA00004123"/>
    </source>
</evidence>
<dbReference type="SUPFAM" id="SSF111430">
    <property type="entry name" value="YAP1 redox domain"/>
    <property type="match status" value="1"/>
</dbReference>
<dbReference type="Gene3D" id="1.10.238.100">
    <property type="entry name" value="YAP1 redox domain. Chain B"/>
    <property type="match status" value="1"/>
</dbReference>
<feature type="region of interest" description="Disordered" evidence="4">
    <location>
        <begin position="577"/>
        <end position="602"/>
    </location>
</feature>
<feature type="region of interest" description="Disordered" evidence="4">
    <location>
        <begin position="262"/>
        <end position="401"/>
    </location>
</feature>
<evidence type="ECO:0000313" key="6">
    <source>
        <dbReference type="EMBL" id="KAL2264800.1"/>
    </source>
</evidence>
<dbReference type="InterPro" id="IPR050936">
    <property type="entry name" value="AP-1-like"/>
</dbReference>
<dbReference type="InterPro" id="IPR004827">
    <property type="entry name" value="bZIP"/>
</dbReference>
<gene>
    <name evidence="6" type="ORF">VTJ83DRAFT_7310</name>
</gene>
<keyword evidence="7" id="KW-1185">Reference proteome</keyword>
<comment type="subcellular location">
    <subcellularLocation>
        <location evidence="2">Cytoplasm</location>
    </subcellularLocation>
    <subcellularLocation>
        <location evidence="1">Nucleus</location>
    </subcellularLocation>
</comment>
<organism evidence="6 7">
    <name type="scientific">Remersonia thermophila</name>
    <dbReference type="NCBI Taxonomy" id="72144"/>
    <lineage>
        <taxon>Eukaryota</taxon>
        <taxon>Fungi</taxon>
        <taxon>Dikarya</taxon>
        <taxon>Ascomycota</taxon>
        <taxon>Pezizomycotina</taxon>
        <taxon>Sordariomycetes</taxon>
        <taxon>Sordariomycetidae</taxon>
        <taxon>Sordariales</taxon>
        <taxon>Sordariales incertae sedis</taxon>
        <taxon>Remersonia</taxon>
    </lineage>
</organism>
<feature type="region of interest" description="Disordered" evidence="4">
    <location>
        <begin position="33"/>
        <end position="63"/>
    </location>
</feature>
<dbReference type="Pfam" id="PF08601">
    <property type="entry name" value="PAP1"/>
    <property type="match status" value="1"/>
</dbReference>
<dbReference type="GeneID" id="98128763"/>
<dbReference type="InterPro" id="IPR023167">
    <property type="entry name" value="Yap1_redox_dom_sf"/>
</dbReference>
<comment type="caution">
    <text evidence="6">The sequence shown here is derived from an EMBL/GenBank/DDBJ whole genome shotgun (WGS) entry which is preliminary data.</text>
</comment>
<feature type="compositionally biased region" description="Basic and acidic residues" evidence="4">
    <location>
        <begin position="174"/>
        <end position="183"/>
    </location>
</feature>
<dbReference type="PANTHER" id="PTHR40621:SF6">
    <property type="entry name" value="AP-1-LIKE TRANSCRIPTION FACTOR YAP1-RELATED"/>
    <property type="match status" value="1"/>
</dbReference>
<accession>A0ABR4D393</accession>